<reference evidence="2 3" key="1">
    <citation type="submission" date="2018-06" db="EMBL/GenBank/DDBJ databases">
        <title>Genomic Encyclopedia of Type Strains, Phase IV (KMG-IV): sequencing the most valuable type-strain genomes for metagenomic binning, comparative biology and taxonomic classification.</title>
        <authorList>
            <person name="Goeker M."/>
        </authorList>
    </citation>
    <scope>NUCLEOTIDE SEQUENCE [LARGE SCALE GENOMIC DNA]</scope>
    <source>
        <strain evidence="2 3">DSM 25520</strain>
    </source>
</reference>
<keyword evidence="1" id="KW-0472">Membrane</keyword>
<dbReference type="GO" id="GO:0043709">
    <property type="term" value="P:cell adhesion involved in single-species biofilm formation"/>
    <property type="evidence" value="ECO:0007669"/>
    <property type="project" value="InterPro"/>
</dbReference>
<dbReference type="EMBL" id="QNRQ01000003">
    <property type="protein sequence ID" value="RBP40735.1"/>
    <property type="molecule type" value="Genomic_DNA"/>
</dbReference>
<keyword evidence="3" id="KW-1185">Reference proteome</keyword>
<protein>
    <submittedName>
        <fullName evidence="2">Poly-beta-1,6-N-acetyl-D-glucosamine biosynthesis protein PgaD</fullName>
    </submittedName>
</protein>
<proteinExistence type="predicted"/>
<evidence type="ECO:0000313" key="3">
    <source>
        <dbReference type="Proteomes" id="UP000253628"/>
    </source>
</evidence>
<dbReference type="NCBIfam" id="TIGR03940">
    <property type="entry name" value="PGA_PgaD"/>
    <property type="match status" value="1"/>
</dbReference>
<dbReference type="Proteomes" id="UP000253628">
    <property type="component" value="Unassembled WGS sequence"/>
</dbReference>
<accession>A0A366HE16</accession>
<feature type="transmembrane region" description="Helical" evidence="1">
    <location>
        <begin position="43"/>
        <end position="63"/>
    </location>
</feature>
<comment type="caution">
    <text evidence="2">The sequence shown here is derived from an EMBL/GenBank/DDBJ whole genome shotgun (WGS) entry which is preliminary data.</text>
</comment>
<organism evidence="2 3">
    <name type="scientific">Eoetvoesiella caeni</name>
    <dbReference type="NCBI Taxonomy" id="645616"/>
    <lineage>
        <taxon>Bacteria</taxon>
        <taxon>Pseudomonadati</taxon>
        <taxon>Pseudomonadota</taxon>
        <taxon>Betaproteobacteria</taxon>
        <taxon>Burkholderiales</taxon>
        <taxon>Alcaligenaceae</taxon>
        <taxon>Eoetvoesiella</taxon>
    </lineage>
</organism>
<dbReference type="AlphaFoldDB" id="A0A366HE16"/>
<keyword evidence="1" id="KW-0812">Transmembrane</keyword>
<keyword evidence="1" id="KW-1133">Transmembrane helix</keyword>
<dbReference type="InterPro" id="IPR023829">
    <property type="entry name" value="PGA_PgaD"/>
</dbReference>
<sequence length="140" mass="15375">MTAVGWTGFLYLIVHGLFSISLAGAFNPSESSAQSMAPTLQTLLIYLTIAVFNAMLFTVWGTYRKRIFPELHRAVSRGVPNNEITAAKFAITDTQVHEVQDSQVTVIHHRDDGEIAAVITDKSRIPPVSNADYFDAAHIA</sequence>
<name>A0A366HE16_9BURK</name>
<gene>
    <name evidence="2" type="ORF">DFR37_10374</name>
</gene>
<dbReference type="Pfam" id="PF13994">
    <property type="entry name" value="PgaD"/>
    <property type="match status" value="1"/>
</dbReference>
<evidence type="ECO:0000313" key="2">
    <source>
        <dbReference type="EMBL" id="RBP40735.1"/>
    </source>
</evidence>
<evidence type="ECO:0000256" key="1">
    <source>
        <dbReference type="SAM" id="Phobius"/>
    </source>
</evidence>